<proteinExistence type="predicted"/>
<feature type="region of interest" description="Disordered" evidence="1">
    <location>
        <begin position="1154"/>
        <end position="1200"/>
    </location>
</feature>
<dbReference type="EMBL" id="OB792764">
    <property type="protein sequence ID" value="CAD7424186.1"/>
    <property type="molecule type" value="Genomic_DNA"/>
</dbReference>
<sequence>MTLREQKRKLFHTSVYESELQLKKLYIQTCKRLPAYGCKVYQVKELLRGKTKKKVRHYLSKHVMICQVYQVKYLLRGKTEKKATRLLGLGAEKIVLLDNKTKILAKSQNTADLLQWRTCGGRSHDRLQLEFRATRWSLVVPTVASMREVGLALWEILQELDTNFLEEHALLRRGGQQELVKRSLLPLQVAHTEELEALQKLLHFPEEVALRLADAEYHLFYQVPPIDYLRQVTLDLGGGGDVIGSGLAEPHHTHSADGASASSTVKPSVRSLIKRFKEVSLNRGELVGDPSYHHPAHTRGQEGGAIMHPEGRPLLLEHRQLQRSHGNRCRPQEALKKITVVPGSGAGVSFGLQPTWNVVGRRKLLASEPQTSQVFLEWFPRCTGGILGSMDLWLRYLTTAGLSAENLFQITDALLTVVNFLSLGVTEPPSTINRLDNAPDRSNKLKPFWLSITEKESLPVLDFLSAALLSAEYERALCRALAMTECRVVPFFGAFLHELREILATTPSLVVLAPPGEQARLEVRRPLSSRRRASRRRATSHRPVNSRTIMLEYPIPQMNHPPSVSLSPVHFGLQWGGPLLHQDRTRGPHQHGQDIPHSGSDGPHCLLPPALPWPQQRLQPALAQGPTQVLVRGAAQVLVQGEDQVVAQGPAKVLVQGTVQVVAQGPTQVLVQGADQVVVQGAAQVVAQGPTKVLVQGTAQVVAQGPTQVLVQGAAQVVAQEPTQVLVQGPTQVLVQGTAQVVAQRPTQVIVQGADQVVVQGAAQGAAQVVAQEPTQVLVQGPTQVLVQGAAQVVAQGPTQVLVQGTSQVVAQRPTKVLVQGTSQVVAQGPTKEQLRYLFKEQLSIHISSIERSYLLDESEDHDYDLDLDMYRPVQSLSNDHGVSFFPISAPHSGMDHHVLQVLHHGSTAVHWDAEGGSRTALAYVRLERSCATLTWGRPAWSGLRTGAGNSPDYCLSANPEETVAPALSAKLAGGGEAAWVTLEEGYLDLAAVKEIVVGSRDREKDPDLATACRRYGLDKFPTAECCLALVYGSNLSDNRVLFLLCPPNLCRMWYMGLCWVVRGLKRQLQLTDRRMIWLKEQYLQLFFDECPCGPMTADAIRVFGGRDWALTGNVGGMSPPDGGSLKRGPSAKFKKKKSISNIQVIKELGLRPHEGPEVSISPGGGSSYVRRPAGSSGPSPSAGPSTITTPRSRSISSEMEVRPIVAHSPQGSNDNLDRLTGSPYRKYTASSLCLVCAHREKAKSTAGLESVWQAKHFRAGSITHETQLDFVDFVALFRSFRYSVCEERGSSTCTKQLVVPTRIVEIAGQGTSLRSPLGNSVQLVSRMVLRGWQQRLGDKEKVLGNKNES</sequence>
<gene>
    <name evidence="2" type="ORF">TMSB3V08_LOCUS1147</name>
</gene>
<feature type="region of interest" description="Disordered" evidence="1">
    <location>
        <begin position="523"/>
        <end position="543"/>
    </location>
</feature>
<accession>A0A7R9DYS4</accession>
<evidence type="ECO:0000313" key="2">
    <source>
        <dbReference type="EMBL" id="CAD7424186.1"/>
    </source>
</evidence>
<evidence type="ECO:0000256" key="1">
    <source>
        <dbReference type="SAM" id="MobiDB-lite"/>
    </source>
</evidence>
<protein>
    <submittedName>
        <fullName evidence="2">Uncharacterized protein</fullName>
    </submittedName>
</protein>
<feature type="compositionally biased region" description="Basic residues" evidence="1">
    <location>
        <begin position="527"/>
        <end position="540"/>
    </location>
</feature>
<reference evidence="2" key="1">
    <citation type="submission" date="2020-11" db="EMBL/GenBank/DDBJ databases">
        <authorList>
            <person name="Tran Van P."/>
        </authorList>
    </citation>
    <scope>NUCLEOTIDE SEQUENCE</scope>
</reference>
<name>A0A7R9DYS4_9NEOP</name>
<feature type="compositionally biased region" description="Low complexity" evidence="1">
    <location>
        <begin position="1173"/>
        <end position="1198"/>
    </location>
</feature>
<organism evidence="2">
    <name type="scientific">Timema monikensis</name>
    <dbReference type="NCBI Taxonomy" id="170555"/>
    <lineage>
        <taxon>Eukaryota</taxon>
        <taxon>Metazoa</taxon>
        <taxon>Ecdysozoa</taxon>
        <taxon>Arthropoda</taxon>
        <taxon>Hexapoda</taxon>
        <taxon>Insecta</taxon>
        <taxon>Pterygota</taxon>
        <taxon>Neoptera</taxon>
        <taxon>Polyneoptera</taxon>
        <taxon>Phasmatodea</taxon>
        <taxon>Timematodea</taxon>
        <taxon>Timematoidea</taxon>
        <taxon>Timematidae</taxon>
        <taxon>Timema</taxon>
    </lineage>
</organism>
<feature type="region of interest" description="Disordered" evidence="1">
    <location>
        <begin position="1115"/>
        <end position="1139"/>
    </location>
</feature>